<dbReference type="OrthoDB" id="898678at2"/>
<evidence type="ECO:0000313" key="2">
    <source>
        <dbReference type="Proteomes" id="UP000199518"/>
    </source>
</evidence>
<dbReference type="Proteomes" id="UP000199518">
    <property type="component" value="Unassembled WGS sequence"/>
</dbReference>
<reference evidence="2" key="1">
    <citation type="submission" date="2016-10" db="EMBL/GenBank/DDBJ databases">
        <authorList>
            <person name="Varghese N."/>
            <person name="Submissions S."/>
        </authorList>
    </citation>
    <scope>NUCLEOTIDE SEQUENCE [LARGE SCALE GENOMIC DNA]</scope>
    <source>
        <strain evidence="2">DSM 26348</strain>
    </source>
</reference>
<dbReference type="STRING" id="1576369.SAMN05421753_10425"/>
<protein>
    <submittedName>
        <fullName evidence="1">Trypsin-like peptidase domain-containing protein</fullName>
    </submittedName>
</protein>
<dbReference type="InterPro" id="IPR009003">
    <property type="entry name" value="Peptidase_S1_PA"/>
</dbReference>
<gene>
    <name evidence="1" type="ORF">SAMN05421753_10425</name>
</gene>
<dbReference type="Gene3D" id="2.40.10.120">
    <property type="match status" value="1"/>
</dbReference>
<organism evidence="1 2">
    <name type="scientific">Planctomicrobium piriforme</name>
    <dbReference type="NCBI Taxonomy" id="1576369"/>
    <lineage>
        <taxon>Bacteria</taxon>
        <taxon>Pseudomonadati</taxon>
        <taxon>Planctomycetota</taxon>
        <taxon>Planctomycetia</taxon>
        <taxon>Planctomycetales</taxon>
        <taxon>Planctomycetaceae</taxon>
        <taxon>Planctomicrobium</taxon>
    </lineage>
</organism>
<dbReference type="SUPFAM" id="SSF52540">
    <property type="entry name" value="P-loop containing nucleoside triphosphate hydrolases"/>
    <property type="match status" value="1"/>
</dbReference>
<evidence type="ECO:0000313" key="1">
    <source>
        <dbReference type="EMBL" id="SFH92342.1"/>
    </source>
</evidence>
<dbReference type="RefSeq" id="WP_092048403.1">
    <property type="nucleotide sequence ID" value="NZ_FOQD01000004.1"/>
</dbReference>
<proteinExistence type="predicted"/>
<keyword evidence="2" id="KW-1185">Reference proteome</keyword>
<dbReference type="SUPFAM" id="SSF50494">
    <property type="entry name" value="Trypsin-like serine proteases"/>
    <property type="match status" value="1"/>
</dbReference>
<dbReference type="NCBIfam" id="NF041810">
    <property type="entry name" value="Avs1b"/>
    <property type="match status" value="1"/>
</dbReference>
<dbReference type="InterPro" id="IPR027417">
    <property type="entry name" value="P-loop_NTPase"/>
</dbReference>
<name>A0A1I3E028_9PLAN</name>
<sequence>MLESVVRAACCKVTCGSEIGTGFLISPTVILTVRHCILPAIETNSIVDVQLHGSTTALQAGVQAAVVDHEADLDLAILSLSQSCDHLPLHIMPELPREGTGWLGFGFPGGAIQYAHRLAGTISQVLDAPVAKSDIQLAISHDTAIADYSGLSGSPVVIDGECIGILRFKSNQRPWCISIKAAEPFLTRNNISFATLQQVASKHLLASRNQFQSSFEGNILASPGKYFYLQGAHGIGKTTFCKHFKPESERIRHLGTYCVRDPDSPVNAVVRAQADQFFDWLQFTISSQLVGKPERMKAIGYADMAKSTAFLFDIASQHAQQHDYLGILFIDGIDDIHNLGDERLPAMAGLLPSVLPPGIAVVLASPNYLLLVPSLGGLVSESKVFTLPPLGAMASRALCVGQLKDGDNRTASFVDELCSKANGHPLYLQYLIRFANEHPEENSLSDFPVLNQSIEDYYQVIWMRLSSDIHSVSVLSVLARLRGTLSREQVSRLFTSAEAQGFSLTMDRIAHLLTSSEDCRLYHESFASFLLERTNAEDGHIQKRLAAFCDNADVEPYCTLHRVHHHARAVPLGDKTFECCNQGWIDLCADLGAHPDVVLGDIEEILELAMKQGVFSEMIRLLLLRSRAGFRYDTLLADAAAGMAEALCVTGRPDHALKYLMRYGRLIVSPWEALRLAVVLMRYEHTTQCVRLLEVVERNCLDAYSTGRLPSDVFIELSFAHAWTVLLLRESGERNMEYYAHIVHHAAEALKRGATAEDAEWIQDTLERLGCVANTYFFTVKNTYVDNSAMREYHKTLAIKESQLLSMRLQLVRDHCRMADVLAYPVANMNSGGLLADVEELLSFGQEVILDEISDLLDALILLGASGKLVEKVIGPRDLPAPEISGLREQNGVDAAIAKILDSVSAWRVVGFRDENCRLPPIVPITGEEWEAGVQSLFVFLVYFDGAARRAKANHDGPTLDRLSSKLDDLIYSPLEVSLADRILWERSYAIPEQCIPILYEIVAGTLVDCFPNYVEGFIGVLIERFSGQFGLYSEGFHECLFRVIARLNHSPGKGQLQQSLLPLARKFRDHLLIQVENRHELVPKLLRLTPIFASIGAHEEASELVREVLHHSMGPTWYKEDQFSLLTTALKGCTSGFSGSAATVAGYLERASGEMTFQRFIRQEKSDLIGVMASQNHFQAATAYFVDQSYGDLEHLFEELGGTTPDAPDWTNAQRHPGAGLYEQQAMLSFVCHATQANPLLRWGILEIFLSGDSRHFEEYAEAFASIVNETGNDNDSLSLWVVRIGDLVSSGIPLVDRYTFAASFLEAVEDAYALAFSDLVETISNLQLFPRPLGSIVPTPMPAQVAASEATDEFYHPGVFGKQNVFPHAERLYDEAIQHLNLGNKSAAKSRLVEVLKVVQEGEWPLWNGPPHEVVRKAELALASNASSASEISQLLCSIIKTERFADHWRIAEQAISLCRNLMSDSERSTVFEAVANHFQMMIGNIDRQFAHFTGLLTEDETHNDDVLRKFVLKMTDHPSWPRREKASEVALWLSKSDKGFLRIAASTALQMSVGYEADVACGILENASYRNPMEVWQEVQKSGNCEVVKRSTGHLSRLVTLMRIARRAANGGQAGAATSAELINNLFRVGNIVISATEGLALPDWARCVEPQWRRLEELKYASQSLFQEVEEKLSSICSPFDISDVYKMESMLLTAFSNSEHAPMKRWKSKVLFSLNCALCSFVSRDDIELVETALRVWNPSAPCASRMPFVPPLLPKIRELIKESSDYSAAIGTSEEVFLHLLEYVREGELGLTSIEVTAVVVSVNRRKRGFFVPRLTAKFPSRVRPEITNMAEYHETCVTVDPEMIFWGSFTPAIPTQSFLDKFGHSAVEFKRANWKSGSRYSHFEDEAMTSEGCLCSLPKNVVHLADEEKMAWIIQVNGEIVAMVDGDNRELY</sequence>
<accession>A0A1I3E028</accession>
<dbReference type="Pfam" id="PF13365">
    <property type="entry name" value="Trypsin_2"/>
    <property type="match status" value="1"/>
</dbReference>
<dbReference type="EMBL" id="FOQD01000004">
    <property type="protein sequence ID" value="SFH92342.1"/>
    <property type="molecule type" value="Genomic_DNA"/>
</dbReference>